<gene>
    <name evidence="1" type="ORF">QG37_06598</name>
</gene>
<name>A0A0L0NSS7_CANAR</name>
<dbReference type="VEuPathDB" id="FungiDB:QG37_06598"/>
<proteinExistence type="predicted"/>
<evidence type="ECO:0000313" key="2">
    <source>
        <dbReference type="Proteomes" id="UP000037122"/>
    </source>
</evidence>
<dbReference type="AlphaFoldDB" id="A0A0L0NSS7"/>
<comment type="caution">
    <text evidence="1">The sequence shown here is derived from an EMBL/GenBank/DDBJ whole genome shotgun (WGS) entry which is preliminary data.</text>
</comment>
<reference evidence="2" key="1">
    <citation type="journal article" date="2015" name="BMC Genomics">
        <title>Draft genome of a commonly misdiagnosed multidrug resistant pathogen Candida auris.</title>
        <authorList>
            <person name="Chatterjee S."/>
            <person name="Alampalli S.V."/>
            <person name="Nageshan R.K."/>
            <person name="Chettiar S.T."/>
            <person name="Joshi S."/>
            <person name="Tatu U.S."/>
        </authorList>
    </citation>
    <scope>NUCLEOTIDE SEQUENCE [LARGE SCALE GENOMIC DNA]</scope>
    <source>
        <strain evidence="2">6684</strain>
    </source>
</reference>
<evidence type="ECO:0000313" key="1">
    <source>
        <dbReference type="EMBL" id="KND97049.1"/>
    </source>
</evidence>
<protein>
    <submittedName>
        <fullName evidence="1">Uncharacterized protein</fullName>
    </submittedName>
</protein>
<accession>A0A0L0NSS7</accession>
<dbReference type="Proteomes" id="UP000037122">
    <property type="component" value="Unassembled WGS sequence"/>
</dbReference>
<organism evidence="1 2">
    <name type="scientific">Candidozyma auris</name>
    <name type="common">Yeast</name>
    <name type="synonym">Candida auris</name>
    <dbReference type="NCBI Taxonomy" id="498019"/>
    <lineage>
        <taxon>Eukaryota</taxon>
        <taxon>Fungi</taxon>
        <taxon>Dikarya</taxon>
        <taxon>Ascomycota</taxon>
        <taxon>Saccharomycotina</taxon>
        <taxon>Pichiomycetes</taxon>
        <taxon>Metschnikowiaceae</taxon>
        <taxon>Candidozyma</taxon>
    </lineage>
</organism>
<dbReference type="EMBL" id="LGST01000046">
    <property type="protein sequence ID" value="KND97049.1"/>
    <property type="molecule type" value="Genomic_DNA"/>
</dbReference>
<sequence length="112" mass="13113">MKMAANDKKKCCLGRTQLGLGARKNSPVNARKPRYGAKEASFGEIRRWNQVSERKTSKLKMQEEDVVQINCVLLICKKPQQQEQPDRHAVKFFRPAARVEGPYFWRDFFRKN</sequence>